<accession>A0ABP5RWU6</accession>
<evidence type="ECO:0000256" key="7">
    <source>
        <dbReference type="ARBA" id="ARBA00022679"/>
    </source>
</evidence>
<dbReference type="InterPro" id="IPR000682">
    <property type="entry name" value="PCMT"/>
</dbReference>
<dbReference type="PANTHER" id="PTHR11579">
    <property type="entry name" value="PROTEIN-L-ISOASPARTATE O-METHYLTRANSFERASE"/>
    <property type="match status" value="1"/>
</dbReference>
<dbReference type="PANTHER" id="PTHR11579:SF0">
    <property type="entry name" value="PROTEIN-L-ISOASPARTATE(D-ASPARTATE) O-METHYLTRANSFERASE"/>
    <property type="match status" value="1"/>
</dbReference>
<dbReference type="EC" id="2.1.1.77" evidence="3"/>
<comment type="subcellular location">
    <subcellularLocation>
        <location evidence="1">Cytoplasm</location>
    </subcellularLocation>
</comment>
<evidence type="ECO:0000256" key="10">
    <source>
        <dbReference type="ARBA" id="ARBA00031323"/>
    </source>
</evidence>
<evidence type="ECO:0000256" key="8">
    <source>
        <dbReference type="ARBA" id="ARBA00022691"/>
    </source>
</evidence>
<keyword evidence="8" id="KW-0949">S-adenosyl-L-methionine</keyword>
<keyword evidence="6 12" id="KW-0489">Methyltransferase</keyword>
<dbReference type="GO" id="GO:0032259">
    <property type="term" value="P:methylation"/>
    <property type="evidence" value="ECO:0007669"/>
    <property type="project" value="UniProtKB-KW"/>
</dbReference>
<evidence type="ECO:0000256" key="2">
    <source>
        <dbReference type="ARBA" id="ARBA00005369"/>
    </source>
</evidence>
<evidence type="ECO:0000256" key="6">
    <source>
        <dbReference type="ARBA" id="ARBA00022603"/>
    </source>
</evidence>
<sequence length="389" mass="42070">MTPDLGDLRAQLDAAMERRGAWTDRSPWLRQAMAALPRDRFAPDVLWRWDGTGYVPIHRATDPDDWARELFADQDAAAVTQVTAGLPSSSLSAPAVVADMLDSLLIDPGHRVWDVGTGQGWSAALAAWRAGPGRVVSTEVDEHLADFARVRLRAAGIRATVTAANATNAYPPGGDQVDRIHATYAVETVPFGWIEATKPGGRIVYPWGRLGHVALTIAADGHSASGWVQGLGMFMADRSTPAPRAASGWSGYTAVRGPAEPETECTVARDLLPLNENWDLKFGLRVAVPHAQVTTSTGENGTSAWIHDSHSWAALVAQQDGTALLHQGGPRRLGDQVLAAWDQWNELGQPSRYDYGITVTQSEQWAWLNDSEAGPRWRITPLLTAPASQ</sequence>
<dbReference type="CDD" id="cd02440">
    <property type="entry name" value="AdoMet_MTases"/>
    <property type="match status" value="1"/>
</dbReference>
<proteinExistence type="inferred from homology"/>
<gene>
    <name evidence="12" type="ORF">GCM10010430_70670</name>
</gene>
<dbReference type="Proteomes" id="UP001500305">
    <property type="component" value="Unassembled WGS sequence"/>
</dbReference>
<organism evidence="12 13">
    <name type="scientific">Kitasatospora cystarginea</name>
    <dbReference type="NCBI Taxonomy" id="58350"/>
    <lineage>
        <taxon>Bacteria</taxon>
        <taxon>Bacillati</taxon>
        <taxon>Actinomycetota</taxon>
        <taxon>Actinomycetes</taxon>
        <taxon>Kitasatosporales</taxon>
        <taxon>Streptomycetaceae</taxon>
        <taxon>Kitasatospora</taxon>
    </lineage>
</organism>
<dbReference type="EMBL" id="BAAATR010000049">
    <property type="protein sequence ID" value="GAA2274496.1"/>
    <property type="molecule type" value="Genomic_DNA"/>
</dbReference>
<evidence type="ECO:0000256" key="3">
    <source>
        <dbReference type="ARBA" id="ARBA00011890"/>
    </source>
</evidence>
<dbReference type="Gene3D" id="3.40.50.150">
    <property type="entry name" value="Vaccinia Virus protein VP39"/>
    <property type="match status" value="1"/>
</dbReference>
<dbReference type="Pfam" id="PF01135">
    <property type="entry name" value="PCMT"/>
    <property type="match status" value="1"/>
</dbReference>
<comment type="caution">
    <text evidence="12">The sequence shown here is derived from an EMBL/GenBank/DDBJ whole genome shotgun (WGS) entry which is preliminary data.</text>
</comment>
<keyword evidence="5" id="KW-0963">Cytoplasm</keyword>
<evidence type="ECO:0000313" key="12">
    <source>
        <dbReference type="EMBL" id="GAA2274496.1"/>
    </source>
</evidence>
<evidence type="ECO:0000256" key="5">
    <source>
        <dbReference type="ARBA" id="ARBA00022490"/>
    </source>
</evidence>
<reference evidence="13" key="1">
    <citation type="journal article" date="2019" name="Int. J. Syst. Evol. Microbiol.">
        <title>The Global Catalogue of Microorganisms (GCM) 10K type strain sequencing project: providing services to taxonomists for standard genome sequencing and annotation.</title>
        <authorList>
            <consortium name="The Broad Institute Genomics Platform"/>
            <consortium name="The Broad Institute Genome Sequencing Center for Infectious Disease"/>
            <person name="Wu L."/>
            <person name="Ma J."/>
        </authorList>
    </citation>
    <scope>NUCLEOTIDE SEQUENCE [LARGE SCALE GENOMIC DNA]</scope>
    <source>
        <strain evidence="13">JCM 7356</strain>
    </source>
</reference>
<keyword evidence="7" id="KW-0808">Transferase</keyword>
<dbReference type="GO" id="GO:0008168">
    <property type="term" value="F:methyltransferase activity"/>
    <property type="evidence" value="ECO:0007669"/>
    <property type="project" value="UniProtKB-KW"/>
</dbReference>
<dbReference type="SUPFAM" id="SSF53335">
    <property type="entry name" value="S-adenosyl-L-methionine-dependent methyltransferases"/>
    <property type="match status" value="1"/>
</dbReference>
<protein>
    <recommendedName>
        <fullName evidence="4">Protein-L-isoaspartate O-methyltransferase</fullName>
        <ecNumber evidence="3">2.1.1.77</ecNumber>
    </recommendedName>
    <alternativeName>
        <fullName evidence="11">L-isoaspartyl protein carboxyl methyltransferase</fullName>
    </alternativeName>
    <alternativeName>
        <fullName evidence="9">Protein L-isoaspartyl methyltransferase</fullName>
    </alternativeName>
    <alternativeName>
        <fullName evidence="10">Protein-beta-aspartate methyltransferase</fullName>
    </alternativeName>
</protein>
<evidence type="ECO:0000313" key="13">
    <source>
        <dbReference type="Proteomes" id="UP001500305"/>
    </source>
</evidence>
<dbReference type="RefSeq" id="WP_344640663.1">
    <property type="nucleotide sequence ID" value="NZ_BAAATR010000049.1"/>
</dbReference>
<evidence type="ECO:0000256" key="9">
    <source>
        <dbReference type="ARBA" id="ARBA00030757"/>
    </source>
</evidence>
<keyword evidence="13" id="KW-1185">Reference proteome</keyword>
<evidence type="ECO:0000256" key="11">
    <source>
        <dbReference type="ARBA" id="ARBA00031350"/>
    </source>
</evidence>
<dbReference type="InterPro" id="IPR029063">
    <property type="entry name" value="SAM-dependent_MTases_sf"/>
</dbReference>
<evidence type="ECO:0000256" key="4">
    <source>
        <dbReference type="ARBA" id="ARBA00013346"/>
    </source>
</evidence>
<evidence type="ECO:0000256" key="1">
    <source>
        <dbReference type="ARBA" id="ARBA00004496"/>
    </source>
</evidence>
<comment type="similarity">
    <text evidence="2">Belongs to the methyltransferase superfamily. L-isoaspartyl/D-aspartyl protein methyltransferase family.</text>
</comment>
<name>A0ABP5RWU6_9ACTN</name>